<evidence type="ECO:0000256" key="11">
    <source>
        <dbReference type="ARBA" id="ARBA00023242"/>
    </source>
</evidence>
<feature type="domain" description="C2H2-type" evidence="14">
    <location>
        <begin position="75"/>
        <end position="102"/>
    </location>
</feature>
<feature type="domain" description="C2H2-type" evidence="14">
    <location>
        <begin position="103"/>
        <end position="130"/>
    </location>
</feature>
<dbReference type="GO" id="GO:0000978">
    <property type="term" value="F:RNA polymerase II cis-regulatory region sequence-specific DNA binding"/>
    <property type="evidence" value="ECO:0007669"/>
    <property type="project" value="TreeGrafter"/>
</dbReference>
<evidence type="ECO:0000256" key="4">
    <source>
        <dbReference type="ARBA" id="ARBA00022723"/>
    </source>
</evidence>
<feature type="domain" description="C2H2-type" evidence="14">
    <location>
        <begin position="226"/>
        <end position="253"/>
    </location>
</feature>
<keyword evidence="7" id="KW-0862">Zinc</keyword>
<proteinExistence type="inferred from homology"/>
<dbReference type="PROSITE" id="PS50157">
    <property type="entry name" value="ZINC_FINGER_C2H2_2"/>
    <property type="match status" value="7"/>
</dbReference>
<dbReference type="FunFam" id="3.30.160.60:FF:001465">
    <property type="entry name" value="Zinc finger protein 560"/>
    <property type="match status" value="1"/>
</dbReference>
<name>A0A3Q2G6B1_CYPVA</name>
<dbReference type="FunFam" id="3.30.160.60:FF:000557">
    <property type="entry name" value="zinc finger and SCAN domain-containing protein 29"/>
    <property type="match status" value="1"/>
</dbReference>
<keyword evidence="6 12" id="KW-0863">Zinc-finger</keyword>
<evidence type="ECO:0000256" key="2">
    <source>
        <dbReference type="ARBA" id="ARBA00004123"/>
    </source>
</evidence>
<dbReference type="GeneTree" id="ENSGT01150000286952"/>
<organism evidence="15 16">
    <name type="scientific">Cyprinodon variegatus</name>
    <name type="common">Sheepshead minnow</name>
    <dbReference type="NCBI Taxonomy" id="28743"/>
    <lineage>
        <taxon>Eukaryota</taxon>
        <taxon>Metazoa</taxon>
        <taxon>Chordata</taxon>
        <taxon>Craniata</taxon>
        <taxon>Vertebrata</taxon>
        <taxon>Euteleostomi</taxon>
        <taxon>Actinopterygii</taxon>
        <taxon>Neopterygii</taxon>
        <taxon>Teleostei</taxon>
        <taxon>Neoteleostei</taxon>
        <taxon>Acanthomorphata</taxon>
        <taxon>Ovalentaria</taxon>
        <taxon>Atherinomorphae</taxon>
        <taxon>Cyprinodontiformes</taxon>
        <taxon>Cyprinodontidae</taxon>
        <taxon>Cyprinodon</taxon>
    </lineage>
</organism>
<dbReference type="SUPFAM" id="SSF57667">
    <property type="entry name" value="beta-beta-alpha zinc fingers"/>
    <property type="match status" value="4"/>
</dbReference>
<evidence type="ECO:0000313" key="15">
    <source>
        <dbReference type="Ensembl" id="ENSCVAP00000018855.1"/>
    </source>
</evidence>
<dbReference type="Proteomes" id="UP000265020">
    <property type="component" value="Unassembled WGS sequence"/>
</dbReference>
<reference evidence="15" key="2">
    <citation type="submission" date="2025-09" db="UniProtKB">
        <authorList>
            <consortium name="Ensembl"/>
        </authorList>
    </citation>
    <scope>IDENTIFICATION</scope>
</reference>
<dbReference type="FunFam" id="3.30.160.60:FF:000097">
    <property type="entry name" value="Zinc finger protein"/>
    <property type="match status" value="1"/>
</dbReference>
<evidence type="ECO:0000256" key="5">
    <source>
        <dbReference type="ARBA" id="ARBA00022737"/>
    </source>
</evidence>
<feature type="domain" description="C2H2-type" evidence="14">
    <location>
        <begin position="198"/>
        <end position="225"/>
    </location>
</feature>
<keyword evidence="16" id="KW-1185">Reference proteome</keyword>
<dbReference type="PROSITE" id="PS00028">
    <property type="entry name" value="ZINC_FINGER_C2H2_1"/>
    <property type="match status" value="7"/>
</dbReference>
<dbReference type="AlphaFoldDB" id="A0A3Q2G6B1"/>
<dbReference type="GO" id="GO:0001228">
    <property type="term" value="F:DNA-binding transcription activator activity, RNA polymerase II-specific"/>
    <property type="evidence" value="ECO:0007669"/>
    <property type="project" value="TreeGrafter"/>
</dbReference>
<dbReference type="Gene3D" id="3.30.160.60">
    <property type="entry name" value="Classic Zinc Finger"/>
    <property type="match status" value="7"/>
</dbReference>
<sequence length="392" mass="44605">MGLFIIKLSVLQPVISDTFLLRKPQILLLTAASVPPLVSDAAENRERLHPAVDEVLMIQMFQEQLLHPDAWGKPYGCDFCGQRFNLKSYLSKHIRVHTGEKPFRCSVCDQRFNLKSHLNLHQILHSGEKPFGFTEKKVKKDFICDNCGKNFTLKNSLKRHLRIHTGEKPFGCDVCGQRFNQKSHLKIHRRIHTGEKPFGCDTCELRFNQKSSLNLHMRIHSVEKPFSCDGCEQRFNKKSDLNKHKKSHMEEKPFGCDVCGKRFSRKADLNMHTRVHTAIVSFSSPASCPGPPPGGMCLKDILWEASYRNPRQMSDPPQLTPLGAQDSISPPDDRAPQPLSKEEPSHPAEEALIQDPVLWRRGSDDPRCLVSGPLSRVWSINIWTKNIVLIPL</sequence>
<keyword evidence="5" id="KW-0677">Repeat</keyword>
<protein>
    <recommendedName>
        <fullName evidence="14">C2H2-type domain-containing protein</fullName>
    </recommendedName>
</protein>
<evidence type="ECO:0000256" key="13">
    <source>
        <dbReference type="SAM" id="MobiDB-lite"/>
    </source>
</evidence>
<keyword evidence="10" id="KW-0804">Transcription</keyword>
<evidence type="ECO:0000256" key="1">
    <source>
        <dbReference type="ARBA" id="ARBA00003767"/>
    </source>
</evidence>
<evidence type="ECO:0000256" key="12">
    <source>
        <dbReference type="PROSITE-ProRule" id="PRU00042"/>
    </source>
</evidence>
<evidence type="ECO:0000256" key="3">
    <source>
        <dbReference type="ARBA" id="ARBA00006991"/>
    </source>
</evidence>
<evidence type="ECO:0000259" key="14">
    <source>
        <dbReference type="PROSITE" id="PS50157"/>
    </source>
</evidence>
<comment type="function">
    <text evidence="1">May be involved in transcriptional regulation.</text>
</comment>
<dbReference type="FunFam" id="3.30.160.60:FF:000478">
    <property type="entry name" value="Zinc finger protein 133"/>
    <property type="match status" value="1"/>
</dbReference>
<feature type="region of interest" description="Disordered" evidence="13">
    <location>
        <begin position="310"/>
        <end position="357"/>
    </location>
</feature>
<accession>A0A3Q2G6B1</accession>
<feature type="domain" description="C2H2-type" evidence="14">
    <location>
        <begin position="170"/>
        <end position="197"/>
    </location>
</feature>
<dbReference type="Ensembl" id="ENSCVAT00000032896.1">
    <property type="protein sequence ID" value="ENSCVAP00000018855.1"/>
    <property type="gene ID" value="ENSCVAG00000022174.1"/>
</dbReference>
<dbReference type="Pfam" id="PF00096">
    <property type="entry name" value="zf-C2H2"/>
    <property type="match status" value="7"/>
</dbReference>
<evidence type="ECO:0000256" key="7">
    <source>
        <dbReference type="ARBA" id="ARBA00022833"/>
    </source>
</evidence>
<keyword evidence="8" id="KW-0805">Transcription regulation</keyword>
<dbReference type="FunFam" id="3.30.160.60:FF:000325">
    <property type="entry name" value="ZFP90 zinc finger protein"/>
    <property type="match status" value="1"/>
</dbReference>
<evidence type="ECO:0000256" key="6">
    <source>
        <dbReference type="ARBA" id="ARBA00022771"/>
    </source>
</evidence>
<comment type="similarity">
    <text evidence="3">Belongs to the krueppel C2H2-type zinc-finger protein family.</text>
</comment>
<dbReference type="SMART" id="SM00355">
    <property type="entry name" value="ZnF_C2H2"/>
    <property type="match status" value="7"/>
</dbReference>
<keyword evidence="4" id="KW-0479">Metal-binding</keyword>
<evidence type="ECO:0000313" key="16">
    <source>
        <dbReference type="Proteomes" id="UP000265020"/>
    </source>
</evidence>
<dbReference type="FunFam" id="3.30.160.60:FF:000290">
    <property type="entry name" value="Zinc finger protein 697 isoform X1"/>
    <property type="match status" value="1"/>
</dbReference>
<dbReference type="GO" id="GO:0000122">
    <property type="term" value="P:negative regulation of transcription by RNA polymerase II"/>
    <property type="evidence" value="ECO:0007669"/>
    <property type="project" value="UniProtKB-ARBA"/>
</dbReference>
<dbReference type="GO" id="GO:0005634">
    <property type="term" value="C:nucleus"/>
    <property type="evidence" value="ECO:0007669"/>
    <property type="project" value="UniProtKB-SubCell"/>
</dbReference>
<dbReference type="InterPro" id="IPR013087">
    <property type="entry name" value="Znf_C2H2_type"/>
</dbReference>
<dbReference type="InterPro" id="IPR036236">
    <property type="entry name" value="Znf_C2H2_sf"/>
</dbReference>
<comment type="subcellular location">
    <subcellularLocation>
        <location evidence="2">Nucleus</location>
    </subcellularLocation>
</comment>
<reference evidence="15" key="1">
    <citation type="submission" date="2025-08" db="UniProtKB">
        <authorList>
            <consortium name="Ensembl"/>
        </authorList>
    </citation>
    <scope>IDENTIFICATION</scope>
</reference>
<feature type="compositionally biased region" description="Basic and acidic residues" evidence="13">
    <location>
        <begin position="331"/>
        <end position="349"/>
    </location>
</feature>
<dbReference type="PANTHER" id="PTHR24393">
    <property type="entry name" value="ZINC FINGER PROTEIN"/>
    <property type="match status" value="1"/>
</dbReference>
<evidence type="ECO:0000256" key="10">
    <source>
        <dbReference type="ARBA" id="ARBA00023163"/>
    </source>
</evidence>
<dbReference type="FunFam" id="3.30.160.60:FF:001840">
    <property type="entry name" value="Paternally-expressed gene 3 protein"/>
    <property type="match status" value="1"/>
</dbReference>
<evidence type="ECO:0000256" key="9">
    <source>
        <dbReference type="ARBA" id="ARBA00023125"/>
    </source>
</evidence>
<dbReference type="GO" id="GO:0008270">
    <property type="term" value="F:zinc ion binding"/>
    <property type="evidence" value="ECO:0007669"/>
    <property type="project" value="UniProtKB-KW"/>
</dbReference>
<dbReference type="PANTHER" id="PTHR24393:SF15">
    <property type="entry name" value="IP01243P-RELATED"/>
    <property type="match status" value="1"/>
</dbReference>
<feature type="domain" description="C2H2-type" evidence="14">
    <location>
        <begin position="142"/>
        <end position="169"/>
    </location>
</feature>
<evidence type="ECO:0000256" key="8">
    <source>
        <dbReference type="ARBA" id="ARBA00023015"/>
    </source>
</evidence>
<keyword evidence="11" id="KW-0539">Nucleus</keyword>
<feature type="domain" description="C2H2-type" evidence="14">
    <location>
        <begin position="254"/>
        <end position="277"/>
    </location>
</feature>
<keyword evidence="9" id="KW-0238">DNA-binding</keyword>